<dbReference type="OrthoDB" id="3477286at2759"/>
<feature type="compositionally biased region" description="Basic and acidic residues" evidence="1">
    <location>
        <begin position="622"/>
        <end position="642"/>
    </location>
</feature>
<evidence type="ECO:0000313" key="3">
    <source>
        <dbReference type="EMBL" id="EJT75957.1"/>
    </source>
</evidence>
<accession>J3NX75</accession>
<dbReference type="VEuPathDB" id="FungiDB:GGTG_05882"/>
<feature type="domain" description="Heterokaryon incompatibility" evidence="2">
    <location>
        <begin position="193"/>
        <end position="373"/>
    </location>
</feature>
<dbReference type="AlphaFoldDB" id="J3NX75"/>
<dbReference type="RefSeq" id="XP_009221957.1">
    <property type="nucleotide sequence ID" value="XM_009223693.1"/>
</dbReference>
<reference evidence="4" key="5">
    <citation type="submission" date="2018-04" db="UniProtKB">
        <authorList>
            <consortium name="EnsemblFungi"/>
        </authorList>
    </citation>
    <scope>IDENTIFICATION</scope>
    <source>
        <strain evidence="4">R3-111a-1</strain>
    </source>
</reference>
<dbReference type="HOGENOM" id="CLU_004184_10_1_1"/>
<reference evidence="4" key="4">
    <citation type="journal article" date="2015" name="G3 (Bethesda)">
        <title>Genome sequences of three phytopathogenic species of the Magnaporthaceae family of fungi.</title>
        <authorList>
            <person name="Okagaki L.H."/>
            <person name="Nunes C.C."/>
            <person name="Sailsbery J."/>
            <person name="Clay B."/>
            <person name="Brown D."/>
            <person name="John T."/>
            <person name="Oh Y."/>
            <person name="Young N."/>
            <person name="Fitzgerald M."/>
            <person name="Haas B.J."/>
            <person name="Zeng Q."/>
            <person name="Young S."/>
            <person name="Adiconis X."/>
            <person name="Fan L."/>
            <person name="Levin J.Z."/>
            <person name="Mitchell T.K."/>
            <person name="Okubara P.A."/>
            <person name="Farman M.L."/>
            <person name="Kohn L.M."/>
            <person name="Birren B."/>
            <person name="Ma L.-J."/>
            <person name="Dean R.A."/>
        </authorList>
    </citation>
    <scope>NUCLEOTIDE SEQUENCE</scope>
    <source>
        <strain evidence="4">R3-111a-1</strain>
    </source>
</reference>
<dbReference type="STRING" id="644352.J3NX75"/>
<dbReference type="PANTHER" id="PTHR24148">
    <property type="entry name" value="ANKYRIN REPEAT DOMAIN-CONTAINING PROTEIN 39 HOMOLOG-RELATED"/>
    <property type="match status" value="1"/>
</dbReference>
<evidence type="ECO:0000259" key="2">
    <source>
        <dbReference type="Pfam" id="PF06985"/>
    </source>
</evidence>
<feature type="region of interest" description="Disordered" evidence="1">
    <location>
        <begin position="88"/>
        <end position="107"/>
    </location>
</feature>
<protein>
    <recommendedName>
        <fullName evidence="2">Heterokaryon incompatibility domain-containing protein</fullName>
    </recommendedName>
</protein>
<dbReference type="Proteomes" id="UP000006039">
    <property type="component" value="Unassembled WGS sequence"/>
</dbReference>
<feature type="compositionally biased region" description="Gly residues" evidence="1">
    <location>
        <begin position="711"/>
        <end position="721"/>
    </location>
</feature>
<dbReference type="EnsemblFungi" id="EJT75957">
    <property type="protein sequence ID" value="EJT75957"/>
    <property type="gene ID" value="GGTG_05882"/>
</dbReference>
<dbReference type="eggNOG" id="ENOG502QV31">
    <property type="taxonomic scope" value="Eukaryota"/>
</dbReference>
<dbReference type="Pfam" id="PF06985">
    <property type="entry name" value="HET"/>
    <property type="match status" value="1"/>
</dbReference>
<name>J3NX75_GAET3</name>
<dbReference type="GeneID" id="20346340"/>
<evidence type="ECO:0000313" key="4">
    <source>
        <dbReference type="EnsemblFungi" id="EJT75957"/>
    </source>
</evidence>
<dbReference type="EMBL" id="GL385397">
    <property type="protein sequence ID" value="EJT75957.1"/>
    <property type="molecule type" value="Genomic_DNA"/>
</dbReference>
<feature type="region of interest" description="Disordered" evidence="1">
    <location>
        <begin position="622"/>
        <end position="670"/>
    </location>
</feature>
<keyword evidence="5" id="KW-1185">Reference proteome</keyword>
<dbReference type="InterPro" id="IPR052895">
    <property type="entry name" value="HetReg/Transcr_Mod"/>
</dbReference>
<organism evidence="3">
    <name type="scientific">Gaeumannomyces tritici (strain R3-111a-1)</name>
    <name type="common">Wheat and barley take-all root rot fungus</name>
    <name type="synonym">Gaeumannomyces graminis var. tritici</name>
    <dbReference type="NCBI Taxonomy" id="644352"/>
    <lineage>
        <taxon>Eukaryota</taxon>
        <taxon>Fungi</taxon>
        <taxon>Dikarya</taxon>
        <taxon>Ascomycota</taxon>
        <taxon>Pezizomycotina</taxon>
        <taxon>Sordariomycetes</taxon>
        <taxon>Sordariomycetidae</taxon>
        <taxon>Magnaporthales</taxon>
        <taxon>Magnaporthaceae</taxon>
        <taxon>Gaeumannomyces</taxon>
    </lineage>
</organism>
<gene>
    <name evidence="4" type="primary">20346340</name>
    <name evidence="3" type="ORF">GGTG_05882</name>
</gene>
<reference evidence="3" key="2">
    <citation type="submission" date="2010-07" db="EMBL/GenBank/DDBJ databases">
        <authorList>
            <consortium name="The Broad Institute Genome Sequencing Platform"/>
            <consortium name="Broad Institute Genome Sequencing Center for Infectious Disease"/>
            <person name="Ma L.-J."/>
            <person name="Dead R."/>
            <person name="Young S."/>
            <person name="Zeng Q."/>
            <person name="Koehrsen M."/>
            <person name="Alvarado L."/>
            <person name="Berlin A."/>
            <person name="Chapman S.B."/>
            <person name="Chen Z."/>
            <person name="Freedman E."/>
            <person name="Gellesch M."/>
            <person name="Goldberg J."/>
            <person name="Griggs A."/>
            <person name="Gujja S."/>
            <person name="Heilman E.R."/>
            <person name="Heiman D."/>
            <person name="Hepburn T."/>
            <person name="Howarth C."/>
            <person name="Jen D."/>
            <person name="Larson L."/>
            <person name="Mehta T."/>
            <person name="Neiman D."/>
            <person name="Pearson M."/>
            <person name="Roberts A."/>
            <person name="Saif S."/>
            <person name="Shea T."/>
            <person name="Shenoy N."/>
            <person name="Sisk P."/>
            <person name="Stolte C."/>
            <person name="Sykes S."/>
            <person name="Walk T."/>
            <person name="White J."/>
            <person name="Yandava C."/>
            <person name="Haas B."/>
            <person name="Nusbaum C."/>
            <person name="Birren B."/>
        </authorList>
    </citation>
    <scope>NUCLEOTIDE SEQUENCE</scope>
    <source>
        <strain evidence="3">R3-111a-1</strain>
    </source>
</reference>
<dbReference type="PANTHER" id="PTHR24148:SF64">
    <property type="entry name" value="HETEROKARYON INCOMPATIBILITY DOMAIN-CONTAINING PROTEIN"/>
    <property type="match status" value="1"/>
</dbReference>
<reference evidence="3" key="3">
    <citation type="submission" date="2010-09" db="EMBL/GenBank/DDBJ databases">
        <title>Annotation of Gaeumannomyces graminis var. tritici R3-111a-1.</title>
        <authorList>
            <consortium name="The Broad Institute Genome Sequencing Platform"/>
            <person name="Ma L.-J."/>
            <person name="Dead R."/>
            <person name="Young S.K."/>
            <person name="Zeng Q."/>
            <person name="Gargeya S."/>
            <person name="Fitzgerald M."/>
            <person name="Haas B."/>
            <person name="Abouelleil A."/>
            <person name="Alvarado L."/>
            <person name="Arachchi H.M."/>
            <person name="Berlin A."/>
            <person name="Brown A."/>
            <person name="Chapman S.B."/>
            <person name="Chen Z."/>
            <person name="Dunbar C."/>
            <person name="Freedman E."/>
            <person name="Gearin G."/>
            <person name="Gellesch M."/>
            <person name="Goldberg J."/>
            <person name="Griggs A."/>
            <person name="Gujja S."/>
            <person name="Heiman D."/>
            <person name="Howarth C."/>
            <person name="Larson L."/>
            <person name="Lui A."/>
            <person name="MacDonald P.J.P."/>
            <person name="Mehta T."/>
            <person name="Montmayeur A."/>
            <person name="Murphy C."/>
            <person name="Neiman D."/>
            <person name="Pearson M."/>
            <person name="Priest M."/>
            <person name="Roberts A."/>
            <person name="Saif S."/>
            <person name="Shea T."/>
            <person name="Shenoy N."/>
            <person name="Sisk P."/>
            <person name="Stolte C."/>
            <person name="Sykes S."/>
            <person name="Yandava C."/>
            <person name="Wortman J."/>
            <person name="Nusbaum C."/>
            <person name="Birren B."/>
        </authorList>
    </citation>
    <scope>NUCLEOTIDE SEQUENCE</scope>
    <source>
        <strain evidence="3">R3-111a-1</strain>
    </source>
</reference>
<sequence>MVTELDDRAVPPPLKLDCEAILTPNSKCTRMGQAVSSMGTGEAAETASSAAFQAAGLDGVRPEPLARPPAMSSRLVCDTLMLPSALPPSKPIKRQGMLDSVRPTPEKRPRIGLREEAVVRPPGFDRNTVRNKFTSSAAIYQEIRYEYKQLEDDQIRLAVLKPNQDPEADIEVQLRHVNLALLGAPDSPNKVIALSYNWGDGQAEYPIYVEEEVPHRIPNGRSFGDYVYLLQKFTEGKTLTEQNMRELNSLQLGRRRLHVKPSLYYALRQLRDKNEERVFWIDALCINQMSDAEKQRQVARMWEIYSRADHVLVWLGVADGDGRTDRAMRFIPTILLEHNIQDRLLQSKHVADWAGLLYLMRSRWFSRRWVIQEIALARDAVVQCGSQMVHWMDLSDAIGLFSMNFQQVRDLLAADAQHRGEAAGIDDISPLGAKILVDELANMFHRDDRGRLYEPQRGLETLVCVLSTFETSDPRDTIFTLLNLARETCRAHVGPRVAPDPANPPPSLGMGMAVGNSNPPPSPNYTQDLFHIYAYFVRWVVRRSGSLDIVCRQWALPEITNRPGVEGYPDRHCRLPTWIRTVPESSYGRQTDVFRGRQNGDSLVGLPGEGCYAASHGLRPDVKFGFDPEDGGGHEGPGEPDHQQQQNGGPSPRAAPLDDPSPSPGPGDMTWLQAAGIQLAKVVWRTDPIADGVIPSQALRRLGWKATDSGSGSGSGSGTSSGGEAEDGPIDRVWRTLIADRTSEGRKPTTLLRRACLRCLVNDTPNGHINTKELLQQGIVVANNNHHYGGGGGGGGGGGHNNAGLRSPIAPAAAHSPSSARDLLVQSYLRRVQAVTWNRVVLEAEGRGETVLSGRPSYLGRWRARPSPGGCQPSERG</sequence>
<evidence type="ECO:0000256" key="1">
    <source>
        <dbReference type="SAM" id="MobiDB-lite"/>
    </source>
</evidence>
<proteinExistence type="predicted"/>
<reference evidence="5" key="1">
    <citation type="submission" date="2010-07" db="EMBL/GenBank/DDBJ databases">
        <title>The genome sequence of Gaeumannomyces graminis var. tritici strain R3-111a-1.</title>
        <authorList>
            <consortium name="The Broad Institute Genome Sequencing Platform"/>
            <person name="Ma L.-J."/>
            <person name="Dead R."/>
            <person name="Young S."/>
            <person name="Zeng Q."/>
            <person name="Koehrsen M."/>
            <person name="Alvarado L."/>
            <person name="Berlin A."/>
            <person name="Chapman S.B."/>
            <person name="Chen Z."/>
            <person name="Freedman E."/>
            <person name="Gellesch M."/>
            <person name="Goldberg J."/>
            <person name="Griggs A."/>
            <person name="Gujja S."/>
            <person name="Heilman E.R."/>
            <person name="Heiman D."/>
            <person name="Hepburn T."/>
            <person name="Howarth C."/>
            <person name="Jen D."/>
            <person name="Larson L."/>
            <person name="Mehta T."/>
            <person name="Neiman D."/>
            <person name="Pearson M."/>
            <person name="Roberts A."/>
            <person name="Saif S."/>
            <person name="Shea T."/>
            <person name="Shenoy N."/>
            <person name="Sisk P."/>
            <person name="Stolte C."/>
            <person name="Sykes S."/>
            <person name="Walk T."/>
            <person name="White J."/>
            <person name="Yandava C."/>
            <person name="Haas B."/>
            <person name="Nusbaum C."/>
            <person name="Birren B."/>
        </authorList>
    </citation>
    <scope>NUCLEOTIDE SEQUENCE [LARGE SCALE GENOMIC DNA]</scope>
    <source>
        <strain evidence="5">R3-111a-1</strain>
    </source>
</reference>
<dbReference type="InterPro" id="IPR010730">
    <property type="entry name" value="HET"/>
</dbReference>
<evidence type="ECO:0000313" key="5">
    <source>
        <dbReference type="Proteomes" id="UP000006039"/>
    </source>
</evidence>
<feature type="region of interest" description="Disordered" evidence="1">
    <location>
        <begin position="705"/>
        <end position="730"/>
    </location>
</feature>